<proteinExistence type="predicted"/>
<protein>
    <submittedName>
        <fullName evidence="2">Uncharacterized protein</fullName>
    </submittedName>
</protein>
<dbReference type="KEGG" id="halg:HUG10_08040"/>
<evidence type="ECO:0000313" key="3">
    <source>
        <dbReference type="Proteomes" id="UP000509750"/>
    </source>
</evidence>
<name>A0A7D5GKI5_9EURY</name>
<feature type="transmembrane region" description="Helical" evidence="1">
    <location>
        <begin position="12"/>
        <end position="31"/>
    </location>
</feature>
<dbReference type="AlphaFoldDB" id="A0A7D5GKI5"/>
<feature type="transmembrane region" description="Helical" evidence="1">
    <location>
        <begin position="37"/>
        <end position="59"/>
    </location>
</feature>
<keyword evidence="1" id="KW-0472">Membrane</keyword>
<organism evidence="2 3">
    <name type="scientific">Halorarum halophilum</name>
    <dbReference type="NCBI Taxonomy" id="2743090"/>
    <lineage>
        <taxon>Archaea</taxon>
        <taxon>Methanobacteriati</taxon>
        <taxon>Methanobacteriota</taxon>
        <taxon>Stenosarchaea group</taxon>
        <taxon>Halobacteria</taxon>
        <taxon>Halobacteriales</taxon>
        <taxon>Haloferacaceae</taxon>
        <taxon>Halorarum</taxon>
    </lineage>
</organism>
<dbReference type="EMBL" id="CP058529">
    <property type="protein sequence ID" value="QLG27504.1"/>
    <property type="molecule type" value="Genomic_DNA"/>
</dbReference>
<keyword evidence="1" id="KW-1133">Transmembrane helix</keyword>
<keyword evidence="3" id="KW-1185">Reference proteome</keyword>
<sequence length="61" mass="5995">MATESVSSDMGTGLAIVFGAVATVGVGFMLAGGSQQVMAWGFALAMLAGALSVSAVHLYDA</sequence>
<reference evidence="2 3" key="1">
    <citation type="submission" date="2020-07" db="EMBL/GenBank/DDBJ databases">
        <title>Gai3-2, isolated from salt lake.</title>
        <authorList>
            <person name="Cui H."/>
            <person name="Shi X."/>
        </authorList>
    </citation>
    <scope>NUCLEOTIDE SEQUENCE [LARGE SCALE GENOMIC DNA]</scope>
    <source>
        <strain evidence="2 3">Gai3-2</strain>
    </source>
</reference>
<accession>A0A7D5GKI5</accession>
<dbReference type="Proteomes" id="UP000509750">
    <property type="component" value="Chromosome"/>
</dbReference>
<dbReference type="InterPro" id="IPR055947">
    <property type="entry name" value="DUF7525"/>
</dbReference>
<dbReference type="OrthoDB" id="170257at2157"/>
<evidence type="ECO:0000256" key="1">
    <source>
        <dbReference type="SAM" id="Phobius"/>
    </source>
</evidence>
<dbReference type="GeneID" id="56028775"/>
<keyword evidence="1" id="KW-0812">Transmembrane</keyword>
<gene>
    <name evidence="2" type="ORF">HUG10_08040</name>
</gene>
<evidence type="ECO:0000313" key="2">
    <source>
        <dbReference type="EMBL" id="QLG27504.1"/>
    </source>
</evidence>
<dbReference type="Pfam" id="PF24369">
    <property type="entry name" value="DUF7525"/>
    <property type="match status" value="1"/>
</dbReference>
<dbReference type="RefSeq" id="WP_179169079.1">
    <property type="nucleotide sequence ID" value="NZ_CP058529.1"/>
</dbReference>